<organism evidence="5 6">
    <name type="scientific">Propioniciclava coleopterorum</name>
    <dbReference type="NCBI Taxonomy" id="2714937"/>
    <lineage>
        <taxon>Bacteria</taxon>
        <taxon>Bacillati</taxon>
        <taxon>Actinomycetota</taxon>
        <taxon>Actinomycetes</taxon>
        <taxon>Propionibacteriales</taxon>
        <taxon>Propionibacteriaceae</taxon>
        <taxon>Propioniciclava</taxon>
    </lineage>
</organism>
<keyword evidence="6" id="KW-1185">Reference proteome</keyword>
<dbReference type="Pfam" id="PF13377">
    <property type="entry name" value="Peripla_BP_3"/>
    <property type="match status" value="1"/>
</dbReference>
<dbReference type="AlphaFoldDB" id="A0A6G7Y567"/>
<evidence type="ECO:0000256" key="2">
    <source>
        <dbReference type="ARBA" id="ARBA00023125"/>
    </source>
</evidence>
<keyword evidence="2" id="KW-0238">DNA-binding</keyword>
<dbReference type="GO" id="GO:0003700">
    <property type="term" value="F:DNA-binding transcription factor activity"/>
    <property type="evidence" value="ECO:0007669"/>
    <property type="project" value="TreeGrafter"/>
</dbReference>
<proteinExistence type="predicted"/>
<dbReference type="Pfam" id="PF00356">
    <property type="entry name" value="LacI"/>
    <property type="match status" value="1"/>
</dbReference>
<dbReference type="InterPro" id="IPR010982">
    <property type="entry name" value="Lambda_DNA-bd_dom_sf"/>
</dbReference>
<protein>
    <submittedName>
        <fullName evidence="5">LacI family transcriptional regulator</fullName>
    </submittedName>
</protein>
<dbReference type="SUPFAM" id="SSF53822">
    <property type="entry name" value="Periplasmic binding protein-like I"/>
    <property type="match status" value="1"/>
</dbReference>
<dbReference type="PROSITE" id="PS50932">
    <property type="entry name" value="HTH_LACI_2"/>
    <property type="match status" value="1"/>
</dbReference>
<dbReference type="Proteomes" id="UP000501058">
    <property type="component" value="Chromosome"/>
</dbReference>
<dbReference type="InterPro" id="IPR028082">
    <property type="entry name" value="Peripla_BP_I"/>
</dbReference>
<dbReference type="CDD" id="cd06267">
    <property type="entry name" value="PBP1_LacI_sugar_binding-like"/>
    <property type="match status" value="1"/>
</dbReference>
<sequence>MSTSRPTLAQVARLAGVSVASVSRALNGGSASRGTVEKVRAAVNELGYVPDATARLLKLGHTPAIACAVPDIANPIYVAMVKAMEAVTRREGFRLSLTSVGSDADEIAELVRSMDRGFADGLIITPLRVTEGLVEALLTLSVPVVVIGRIAPEVPLDAVSVDSAAGVRAAIDHLVAAGHDAVTLVNGPDDTTPGRYRLAAYLDAAAAYGFVPRVITATDFTTEAALVALGDCMADAASRPSAVLATNDLLAVGVMRAAAKAGVEVGPDLGVVGMDDTVYANLVQPPLTSVSLAAGERATQAIELLLARIARPGRAHQRVTVDPTLVLRESSPTRRGWPQ</sequence>
<dbReference type="SUPFAM" id="SSF47413">
    <property type="entry name" value="lambda repressor-like DNA-binding domains"/>
    <property type="match status" value="1"/>
</dbReference>
<dbReference type="KEGG" id="prv:G7070_06345"/>
<dbReference type="CDD" id="cd01392">
    <property type="entry name" value="HTH_LacI"/>
    <property type="match status" value="1"/>
</dbReference>
<keyword evidence="1" id="KW-0805">Transcription regulation</keyword>
<dbReference type="PANTHER" id="PTHR30146">
    <property type="entry name" value="LACI-RELATED TRANSCRIPTIONAL REPRESSOR"/>
    <property type="match status" value="1"/>
</dbReference>
<evidence type="ECO:0000259" key="4">
    <source>
        <dbReference type="PROSITE" id="PS50932"/>
    </source>
</evidence>
<reference evidence="5 6" key="1">
    <citation type="submission" date="2020-03" db="EMBL/GenBank/DDBJ databases">
        <title>Propioniciclava sp. nov., isolated from Hydrophilus acuminatus.</title>
        <authorList>
            <person name="Hyun D.-W."/>
            <person name="Bae J.-W."/>
        </authorList>
    </citation>
    <scope>NUCLEOTIDE SEQUENCE [LARGE SCALE GENOMIC DNA]</scope>
    <source>
        <strain evidence="5 6">HDW11</strain>
    </source>
</reference>
<dbReference type="SMART" id="SM00354">
    <property type="entry name" value="HTH_LACI"/>
    <property type="match status" value="1"/>
</dbReference>
<feature type="domain" description="HTH lacI-type" evidence="4">
    <location>
        <begin position="6"/>
        <end position="59"/>
    </location>
</feature>
<dbReference type="RefSeq" id="WP_166232845.1">
    <property type="nucleotide sequence ID" value="NZ_CP049865.1"/>
</dbReference>
<evidence type="ECO:0000313" key="6">
    <source>
        <dbReference type="Proteomes" id="UP000501058"/>
    </source>
</evidence>
<gene>
    <name evidence="5" type="ORF">G7070_06345</name>
</gene>
<dbReference type="GO" id="GO:0000976">
    <property type="term" value="F:transcription cis-regulatory region binding"/>
    <property type="evidence" value="ECO:0007669"/>
    <property type="project" value="TreeGrafter"/>
</dbReference>
<keyword evidence="3" id="KW-0804">Transcription</keyword>
<evidence type="ECO:0000313" key="5">
    <source>
        <dbReference type="EMBL" id="QIK71955.1"/>
    </source>
</evidence>
<accession>A0A6G7Y567</accession>
<dbReference type="Gene3D" id="1.10.260.40">
    <property type="entry name" value="lambda repressor-like DNA-binding domains"/>
    <property type="match status" value="1"/>
</dbReference>
<evidence type="ECO:0000256" key="1">
    <source>
        <dbReference type="ARBA" id="ARBA00023015"/>
    </source>
</evidence>
<dbReference type="PANTHER" id="PTHR30146:SF109">
    <property type="entry name" value="HTH-TYPE TRANSCRIPTIONAL REGULATOR GALS"/>
    <property type="match status" value="1"/>
</dbReference>
<dbReference type="EMBL" id="CP049865">
    <property type="protein sequence ID" value="QIK71955.1"/>
    <property type="molecule type" value="Genomic_DNA"/>
</dbReference>
<dbReference type="Gene3D" id="3.40.50.2300">
    <property type="match status" value="2"/>
</dbReference>
<dbReference type="InterPro" id="IPR000843">
    <property type="entry name" value="HTH_LacI"/>
</dbReference>
<dbReference type="InterPro" id="IPR046335">
    <property type="entry name" value="LacI/GalR-like_sensor"/>
</dbReference>
<name>A0A6G7Y567_9ACTN</name>
<evidence type="ECO:0000256" key="3">
    <source>
        <dbReference type="ARBA" id="ARBA00023163"/>
    </source>
</evidence>